<dbReference type="InterPro" id="IPR053136">
    <property type="entry name" value="UTP_pyrophosphatase-like"/>
</dbReference>
<keyword evidence="3" id="KW-1185">Reference proteome</keyword>
<name>A0A939JFH8_9BACT</name>
<feature type="domain" description="YgjP-like metallopeptidase" evidence="1">
    <location>
        <begin position="27"/>
        <end position="240"/>
    </location>
</feature>
<evidence type="ECO:0000313" key="2">
    <source>
        <dbReference type="EMBL" id="MBO0361033.1"/>
    </source>
</evidence>
<organism evidence="2 3">
    <name type="scientific">Hymenobacter telluris</name>
    <dbReference type="NCBI Taxonomy" id="2816474"/>
    <lineage>
        <taxon>Bacteria</taxon>
        <taxon>Pseudomonadati</taxon>
        <taxon>Bacteroidota</taxon>
        <taxon>Cytophagia</taxon>
        <taxon>Cytophagales</taxon>
        <taxon>Hymenobacteraceae</taxon>
        <taxon>Hymenobacter</taxon>
    </lineage>
</organism>
<dbReference type="EMBL" id="JAFLQZ010000029">
    <property type="protein sequence ID" value="MBO0361033.1"/>
    <property type="molecule type" value="Genomic_DNA"/>
</dbReference>
<dbReference type="Proteomes" id="UP000664144">
    <property type="component" value="Unassembled WGS sequence"/>
</dbReference>
<comment type="caution">
    <text evidence="2">The sequence shown here is derived from an EMBL/GenBank/DDBJ whole genome shotgun (WGS) entry which is preliminary data.</text>
</comment>
<proteinExistence type="predicted"/>
<protein>
    <submittedName>
        <fullName evidence="2">M48 family metallopeptidase</fullName>
    </submittedName>
</protein>
<dbReference type="AlphaFoldDB" id="A0A939JFH8"/>
<dbReference type="RefSeq" id="WP_206986941.1">
    <property type="nucleotide sequence ID" value="NZ_JAFLQZ010000029.1"/>
</dbReference>
<reference evidence="2" key="1">
    <citation type="submission" date="2021-03" db="EMBL/GenBank/DDBJ databases">
        <authorList>
            <person name="Kim M.K."/>
        </authorList>
    </citation>
    <scope>NUCLEOTIDE SEQUENCE</scope>
    <source>
        <strain evidence="2">BT186</strain>
    </source>
</reference>
<dbReference type="Pfam" id="PF01863">
    <property type="entry name" value="YgjP-like"/>
    <property type="match status" value="1"/>
</dbReference>
<accession>A0A939JFH8</accession>
<evidence type="ECO:0000259" key="1">
    <source>
        <dbReference type="Pfam" id="PF01863"/>
    </source>
</evidence>
<dbReference type="PANTHER" id="PTHR30399">
    <property type="entry name" value="UNCHARACTERIZED PROTEIN YGJP"/>
    <property type="match status" value="1"/>
</dbReference>
<gene>
    <name evidence="2" type="ORF">J0X19_23945</name>
</gene>
<dbReference type="CDD" id="cd07344">
    <property type="entry name" value="M48_yhfN_like"/>
    <property type="match status" value="1"/>
</dbReference>
<sequence>MKTTSEQGQVQFGSALIPYTVERRTRRSLALSVHPDGRLTVVAPQAATAQEIAELVHKRAAWVLTQQERANATPTPAMAPQYCSGESLYHLGRQYRLRVLPGFPGAVSLDPPQLVVTTRDPRNGPAVGRLVERWYREQAQQVLEEVFARILAQLPPLLFPVAEHPTMRLLHMPRRWGSYVARTNTIQLNPALIKTPRACIKYIIIHELTHLRQPRHDRPFYDLQTRLLPDWQHWEARLQELEPLLLTATPTVDTDASK</sequence>
<evidence type="ECO:0000313" key="3">
    <source>
        <dbReference type="Proteomes" id="UP000664144"/>
    </source>
</evidence>
<dbReference type="PANTHER" id="PTHR30399:SF1">
    <property type="entry name" value="UTP PYROPHOSPHATASE"/>
    <property type="match status" value="1"/>
</dbReference>
<dbReference type="Gene3D" id="3.30.2010.10">
    <property type="entry name" value="Metalloproteases ('zincins'), catalytic domain"/>
    <property type="match status" value="1"/>
</dbReference>
<dbReference type="InterPro" id="IPR002725">
    <property type="entry name" value="YgjP-like_metallopeptidase"/>
</dbReference>